<dbReference type="CDD" id="cd06850">
    <property type="entry name" value="biotinyl_domain"/>
    <property type="match status" value="1"/>
</dbReference>
<dbReference type="InterPro" id="IPR000089">
    <property type="entry name" value="Biotin_lipoyl"/>
</dbReference>
<evidence type="ECO:0000313" key="6">
    <source>
        <dbReference type="Proteomes" id="UP000824002"/>
    </source>
</evidence>
<evidence type="ECO:0000256" key="3">
    <source>
        <dbReference type="RuleBase" id="RU364072"/>
    </source>
</evidence>
<sequence>MSELKLTVSEIKELMDKMAGTGLTSLRVRDGEFELSLKAEQKEILVQGEAAPVVNIAAPAASPAPKKETEEVSGNVVKSPIVGTFYAAPSPDKPPFVTVGQQVKKGDTLFIIESMKLMNEIQSEYDGAVKKILVEDGQGVEYGQPILIIE</sequence>
<keyword evidence="3" id="KW-0275">Fatty acid biosynthesis</keyword>
<protein>
    <recommendedName>
        <fullName evidence="1 3">Biotin carboxyl carrier protein of acetyl-CoA carboxylase</fullName>
    </recommendedName>
</protein>
<comment type="pathway">
    <text evidence="3">Lipid metabolism; fatty acid biosynthesis.</text>
</comment>
<dbReference type="AlphaFoldDB" id="A0A9D1FPN0"/>
<keyword evidence="3" id="KW-0276">Fatty acid metabolism</keyword>
<keyword evidence="3" id="KW-0443">Lipid metabolism</keyword>
<name>A0A9D1FPN0_9FIRM</name>
<evidence type="ECO:0000256" key="1">
    <source>
        <dbReference type="ARBA" id="ARBA00017562"/>
    </source>
</evidence>
<feature type="domain" description="Lipoyl-binding" evidence="4">
    <location>
        <begin position="74"/>
        <end position="150"/>
    </location>
</feature>
<dbReference type="SUPFAM" id="SSF51230">
    <property type="entry name" value="Single hybrid motif"/>
    <property type="match status" value="1"/>
</dbReference>
<comment type="caution">
    <text evidence="5">The sequence shown here is derived from an EMBL/GenBank/DDBJ whole genome shotgun (WGS) entry which is preliminary data.</text>
</comment>
<accession>A0A9D1FPN0</accession>
<evidence type="ECO:0000256" key="2">
    <source>
        <dbReference type="ARBA" id="ARBA00023267"/>
    </source>
</evidence>
<evidence type="ECO:0000313" key="5">
    <source>
        <dbReference type="EMBL" id="HIS77554.1"/>
    </source>
</evidence>
<dbReference type="GO" id="GO:0006633">
    <property type="term" value="P:fatty acid biosynthetic process"/>
    <property type="evidence" value="ECO:0007669"/>
    <property type="project" value="UniProtKB-KW"/>
</dbReference>
<dbReference type="InterPro" id="IPR011053">
    <property type="entry name" value="Single_hybrid_motif"/>
</dbReference>
<comment type="function">
    <text evidence="3">This protein is a component of the acetyl coenzyme A carboxylase complex; first, biotin carboxylase catalyzes the carboxylation of the carrier protein and then the transcarboxylase transfers the carboxyl group to form malonyl-CoA.</text>
</comment>
<dbReference type="GO" id="GO:0003989">
    <property type="term" value="F:acetyl-CoA carboxylase activity"/>
    <property type="evidence" value="ECO:0007669"/>
    <property type="project" value="InterPro"/>
</dbReference>
<dbReference type="PRINTS" id="PR01071">
    <property type="entry name" value="ACOABIOTINCC"/>
</dbReference>
<dbReference type="Gene3D" id="2.40.50.100">
    <property type="match status" value="1"/>
</dbReference>
<dbReference type="Pfam" id="PF00364">
    <property type="entry name" value="Biotin_lipoyl"/>
    <property type="match status" value="1"/>
</dbReference>
<dbReference type="InterPro" id="IPR001249">
    <property type="entry name" value="AcCoA_biotinCC"/>
</dbReference>
<dbReference type="GO" id="GO:0009317">
    <property type="term" value="C:acetyl-CoA carboxylase complex"/>
    <property type="evidence" value="ECO:0007669"/>
    <property type="project" value="InterPro"/>
</dbReference>
<keyword evidence="3" id="KW-0444">Lipid biosynthesis</keyword>
<dbReference type="NCBIfam" id="TIGR00531">
    <property type="entry name" value="BCCP"/>
    <property type="match status" value="1"/>
</dbReference>
<dbReference type="FunFam" id="2.40.50.100:FF:000003">
    <property type="entry name" value="Acetyl-CoA carboxylase biotin carboxyl carrier protein"/>
    <property type="match status" value="1"/>
</dbReference>
<keyword evidence="2 3" id="KW-0092">Biotin</keyword>
<dbReference type="Proteomes" id="UP000824002">
    <property type="component" value="Unassembled WGS sequence"/>
</dbReference>
<dbReference type="EMBL" id="DVJP01000077">
    <property type="protein sequence ID" value="HIS77554.1"/>
    <property type="molecule type" value="Genomic_DNA"/>
</dbReference>
<dbReference type="PROSITE" id="PS50968">
    <property type="entry name" value="BIOTINYL_LIPOYL"/>
    <property type="match status" value="1"/>
</dbReference>
<reference evidence="5" key="2">
    <citation type="journal article" date="2021" name="PeerJ">
        <title>Extensive microbial diversity within the chicken gut microbiome revealed by metagenomics and culture.</title>
        <authorList>
            <person name="Gilroy R."/>
            <person name="Ravi A."/>
            <person name="Getino M."/>
            <person name="Pursley I."/>
            <person name="Horton D.L."/>
            <person name="Alikhan N.F."/>
            <person name="Baker D."/>
            <person name="Gharbi K."/>
            <person name="Hall N."/>
            <person name="Watson M."/>
            <person name="Adriaenssens E.M."/>
            <person name="Foster-Nyarko E."/>
            <person name="Jarju S."/>
            <person name="Secka A."/>
            <person name="Antonio M."/>
            <person name="Oren A."/>
            <person name="Chaudhuri R.R."/>
            <person name="La Ragione R."/>
            <person name="Hildebrand F."/>
            <person name="Pallen M.J."/>
        </authorList>
    </citation>
    <scope>NUCLEOTIDE SEQUENCE</scope>
    <source>
        <strain evidence="5">CHK199-13235</strain>
    </source>
</reference>
<reference evidence="5" key="1">
    <citation type="submission" date="2020-10" db="EMBL/GenBank/DDBJ databases">
        <authorList>
            <person name="Gilroy R."/>
        </authorList>
    </citation>
    <scope>NUCLEOTIDE SEQUENCE</scope>
    <source>
        <strain evidence="5">CHK199-13235</strain>
    </source>
</reference>
<evidence type="ECO:0000259" key="4">
    <source>
        <dbReference type="PROSITE" id="PS50968"/>
    </source>
</evidence>
<organism evidence="5 6">
    <name type="scientific">Candidatus Merdivicinus excrementipullorum</name>
    <dbReference type="NCBI Taxonomy" id="2840867"/>
    <lineage>
        <taxon>Bacteria</taxon>
        <taxon>Bacillati</taxon>
        <taxon>Bacillota</taxon>
        <taxon>Clostridia</taxon>
        <taxon>Eubacteriales</taxon>
        <taxon>Oscillospiraceae</taxon>
        <taxon>Oscillospiraceae incertae sedis</taxon>
        <taxon>Candidatus Merdivicinus</taxon>
    </lineage>
</organism>
<proteinExistence type="predicted"/>
<dbReference type="PANTHER" id="PTHR45266:SF3">
    <property type="entry name" value="OXALOACETATE DECARBOXYLASE ALPHA CHAIN"/>
    <property type="match status" value="1"/>
</dbReference>
<dbReference type="PANTHER" id="PTHR45266">
    <property type="entry name" value="OXALOACETATE DECARBOXYLASE ALPHA CHAIN"/>
    <property type="match status" value="1"/>
</dbReference>
<dbReference type="InterPro" id="IPR050709">
    <property type="entry name" value="Biotin_Carboxyl_Carrier/Decarb"/>
</dbReference>
<gene>
    <name evidence="5" type="primary">accB</name>
    <name evidence="5" type="ORF">IAB51_12215</name>
</gene>